<evidence type="ECO:0000313" key="2">
    <source>
        <dbReference type="EMBL" id="CAH2253953.1"/>
    </source>
</evidence>
<keyword evidence="3" id="KW-1185">Reference proteome</keyword>
<reference evidence="2" key="1">
    <citation type="submission" date="2022-03" db="EMBL/GenBank/DDBJ databases">
        <authorList>
            <person name="Lindestad O."/>
        </authorList>
    </citation>
    <scope>NUCLEOTIDE SEQUENCE</scope>
</reference>
<protein>
    <submittedName>
        <fullName evidence="2">Jg9934 protein</fullName>
    </submittedName>
</protein>
<evidence type="ECO:0000256" key="1">
    <source>
        <dbReference type="SAM" id="MobiDB-lite"/>
    </source>
</evidence>
<dbReference type="Proteomes" id="UP000838756">
    <property type="component" value="Unassembled WGS sequence"/>
</dbReference>
<feature type="region of interest" description="Disordered" evidence="1">
    <location>
        <begin position="52"/>
        <end position="74"/>
    </location>
</feature>
<sequence>MFEASGSRAFIDVMPRPPAVQVLGEHKTRAACGARAVPLCFRLERRPRRLLMSPPPLASAANELDGQAAAAPRA</sequence>
<organism evidence="2 3">
    <name type="scientific">Pararge aegeria aegeria</name>
    <dbReference type="NCBI Taxonomy" id="348720"/>
    <lineage>
        <taxon>Eukaryota</taxon>
        <taxon>Metazoa</taxon>
        <taxon>Ecdysozoa</taxon>
        <taxon>Arthropoda</taxon>
        <taxon>Hexapoda</taxon>
        <taxon>Insecta</taxon>
        <taxon>Pterygota</taxon>
        <taxon>Neoptera</taxon>
        <taxon>Endopterygota</taxon>
        <taxon>Lepidoptera</taxon>
        <taxon>Glossata</taxon>
        <taxon>Ditrysia</taxon>
        <taxon>Papilionoidea</taxon>
        <taxon>Nymphalidae</taxon>
        <taxon>Satyrinae</taxon>
        <taxon>Satyrini</taxon>
        <taxon>Parargina</taxon>
        <taxon>Pararge</taxon>
    </lineage>
</organism>
<proteinExistence type="predicted"/>
<gene>
    <name evidence="2" type="primary">jg9934</name>
    <name evidence="2" type="ORF">PAEG_LOCUS22586</name>
</gene>
<dbReference type="EMBL" id="CAKXAJ010026069">
    <property type="protein sequence ID" value="CAH2253953.1"/>
    <property type="molecule type" value="Genomic_DNA"/>
</dbReference>
<dbReference type="AlphaFoldDB" id="A0A8S4S5N3"/>
<accession>A0A8S4S5N3</accession>
<comment type="caution">
    <text evidence="2">The sequence shown here is derived from an EMBL/GenBank/DDBJ whole genome shotgun (WGS) entry which is preliminary data.</text>
</comment>
<evidence type="ECO:0000313" key="3">
    <source>
        <dbReference type="Proteomes" id="UP000838756"/>
    </source>
</evidence>
<name>A0A8S4S5N3_9NEOP</name>